<evidence type="ECO:0000313" key="6">
    <source>
        <dbReference type="EMBL" id="ASM75872.1"/>
    </source>
</evidence>
<keyword evidence="5" id="KW-0418">Kinase</keyword>
<reference evidence="6 7" key="1">
    <citation type="submission" date="2017-07" db="EMBL/GenBank/DDBJ databases">
        <title>Complete Genome Sequence of the cosmetic ferment Vitreoscilla filiformis (ATCC15551).</title>
        <authorList>
            <person name="Contreras S."/>
            <person name="Sagory-Zalkind P."/>
            <person name="Blanquart H."/>
            <person name="Iltis A."/>
            <person name="Morand S.C."/>
        </authorList>
    </citation>
    <scope>NUCLEOTIDE SEQUENCE [LARGE SCALE GENOMIC DNA]</scope>
    <source>
        <strain evidence="6 7">ATCC 15551</strain>
    </source>
</reference>
<keyword evidence="7" id="KW-1185">Reference proteome</keyword>
<keyword evidence="4" id="KW-0808">Transferase</keyword>
<comment type="catalytic activity">
    <reaction evidence="1">
        <text>ATP + protein L-histidine = ADP + protein N-phospho-L-histidine.</text>
        <dbReference type="EC" id="2.7.13.3"/>
    </reaction>
</comment>
<accession>A0A221KA43</accession>
<evidence type="ECO:0000256" key="4">
    <source>
        <dbReference type="ARBA" id="ARBA00022679"/>
    </source>
</evidence>
<dbReference type="GO" id="GO:0004673">
    <property type="term" value="F:protein histidine kinase activity"/>
    <property type="evidence" value="ECO:0007669"/>
    <property type="project" value="UniProtKB-EC"/>
</dbReference>
<dbReference type="PANTHER" id="PTHR45436">
    <property type="entry name" value="SENSOR HISTIDINE KINASE YKOH"/>
    <property type="match status" value="1"/>
</dbReference>
<evidence type="ECO:0000256" key="1">
    <source>
        <dbReference type="ARBA" id="ARBA00000085"/>
    </source>
</evidence>
<dbReference type="EC" id="2.7.13.3" evidence="2"/>
<dbReference type="EMBL" id="CP022423">
    <property type="protein sequence ID" value="ASM75872.1"/>
    <property type="molecule type" value="Genomic_DNA"/>
</dbReference>
<evidence type="ECO:0000256" key="3">
    <source>
        <dbReference type="ARBA" id="ARBA00022553"/>
    </source>
</evidence>
<evidence type="ECO:0000313" key="7">
    <source>
        <dbReference type="Proteomes" id="UP000199729"/>
    </source>
</evidence>
<sequence length="253" mass="27862">MKRAPWNLKRRVAGLMLALVALFALLQAGLAVLTVHEQEDELVDQITQAEAQRLARYLAEHGLHVLARPGGLLLADHFSAWWQGPQGPALPEPVPLHLQTLSDGPHHDVLPGHELHAVVLPVLGGRLYVQYDAEVNEAKVYDYTGWALGLALLMIALATPLARHLASAVVSPIERVTQQLDRWAPVHLGGAPCGDGGAEDEEHRLRAAFDRVQARLEQTLARERVVLADIRHELREAARDKSSPPRAINNRPE</sequence>
<dbReference type="PANTHER" id="PTHR45436:SF16">
    <property type="entry name" value="HISTIDINE KINASE"/>
    <property type="match status" value="1"/>
</dbReference>
<dbReference type="GO" id="GO:0000160">
    <property type="term" value="P:phosphorelay signal transduction system"/>
    <property type="evidence" value="ECO:0007669"/>
    <property type="project" value="TreeGrafter"/>
</dbReference>
<dbReference type="GO" id="GO:0005886">
    <property type="term" value="C:plasma membrane"/>
    <property type="evidence" value="ECO:0007669"/>
    <property type="project" value="TreeGrafter"/>
</dbReference>
<dbReference type="Proteomes" id="UP000199729">
    <property type="component" value="Chromosome"/>
</dbReference>
<dbReference type="AlphaFoldDB" id="A0A221KA43"/>
<evidence type="ECO:0000256" key="2">
    <source>
        <dbReference type="ARBA" id="ARBA00012438"/>
    </source>
</evidence>
<name>A0A221KA43_VITFI</name>
<gene>
    <name evidence="6" type="ORF">VITFI_CDS0093</name>
</gene>
<proteinExistence type="predicted"/>
<evidence type="ECO:0000256" key="5">
    <source>
        <dbReference type="ARBA" id="ARBA00022777"/>
    </source>
</evidence>
<organism evidence="6 7">
    <name type="scientific">Vitreoscilla filiformis</name>
    <dbReference type="NCBI Taxonomy" id="63"/>
    <lineage>
        <taxon>Bacteria</taxon>
        <taxon>Pseudomonadati</taxon>
        <taxon>Pseudomonadota</taxon>
        <taxon>Betaproteobacteria</taxon>
        <taxon>Neisseriales</taxon>
        <taxon>Neisseriaceae</taxon>
        <taxon>Vitreoscilla</taxon>
    </lineage>
</organism>
<keyword evidence="3" id="KW-0597">Phosphoprotein</keyword>
<protein>
    <recommendedName>
        <fullName evidence="2">histidine kinase</fullName>
        <ecNumber evidence="2">2.7.13.3</ecNumber>
    </recommendedName>
</protein>
<dbReference type="InterPro" id="IPR050428">
    <property type="entry name" value="TCS_sensor_his_kinase"/>
</dbReference>
<dbReference type="KEGG" id="vff:VITFI_CDS0093"/>